<dbReference type="InterPro" id="IPR001707">
    <property type="entry name" value="Cmp_AcTrfase"/>
</dbReference>
<comment type="caution">
    <text evidence="2">The sequence shown here is derived from an EMBL/GenBank/DDBJ whole genome shotgun (WGS) entry which is preliminary data.</text>
</comment>
<keyword evidence="2" id="KW-0012">Acyltransferase</keyword>
<dbReference type="InterPro" id="IPR023213">
    <property type="entry name" value="CAT-like_dom_sf"/>
</dbReference>
<feature type="active site" description="Proton acceptor" evidence="1">
    <location>
        <position position="185"/>
    </location>
</feature>
<keyword evidence="2" id="KW-0808">Transferase</keyword>
<evidence type="ECO:0000313" key="3">
    <source>
        <dbReference type="Proteomes" id="UP000181901"/>
    </source>
</evidence>
<dbReference type="RefSeq" id="WP_071545467.1">
    <property type="nucleotide sequence ID" value="NZ_LKAQ01000004.1"/>
</dbReference>
<organism evidence="2 3">
    <name type="scientific">Pseudodesulfovibrio hydrargyri</name>
    <dbReference type="NCBI Taxonomy" id="2125990"/>
    <lineage>
        <taxon>Bacteria</taxon>
        <taxon>Pseudomonadati</taxon>
        <taxon>Thermodesulfobacteriota</taxon>
        <taxon>Desulfovibrionia</taxon>
        <taxon>Desulfovibrionales</taxon>
        <taxon>Desulfovibrionaceae</taxon>
    </lineage>
</organism>
<dbReference type="PANTHER" id="PTHR38474:SF1">
    <property type="entry name" value="SLR0299 PROTEIN"/>
    <property type="match status" value="1"/>
</dbReference>
<dbReference type="PANTHER" id="PTHR38474">
    <property type="entry name" value="SLR0299 PROTEIN"/>
    <property type="match status" value="1"/>
</dbReference>
<dbReference type="Proteomes" id="UP000181901">
    <property type="component" value="Unassembled WGS sequence"/>
</dbReference>
<dbReference type="EMBL" id="LKAQ01000004">
    <property type="protein sequence ID" value="OIQ49994.1"/>
    <property type="molecule type" value="Genomic_DNA"/>
</dbReference>
<protein>
    <submittedName>
        <fullName evidence="2">Chloramphenicol acetyltransferase</fullName>
        <ecNumber evidence="2">2.3.1.28</ecNumber>
    </submittedName>
</protein>
<evidence type="ECO:0000313" key="2">
    <source>
        <dbReference type="EMBL" id="OIQ49994.1"/>
    </source>
</evidence>
<dbReference type="Pfam" id="PF00302">
    <property type="entry name" value="CAT"/>
    <property type="match status" value="1"/>
</dbReference>
<dbReference type="EC" id="2.3.1.28" evidence="2"/>
<keyword evidence="3" id="KW-1185">Reference proteome</keyword>
<evidence type="ECO:0000256" key="1">
    <source>
        <dbReference type="PIRSR" id="PIRSR000440-1"/>
    </source>
</evidence>
<sequence>MKTLDLHDWPRKSLYDYFRTLPSPHFSLTADVDVTALITKAKPRGIAPFSAVLYAVMRAANRIPEFRQRLDGPDVVEFDTVHPAPTVPIDGDRFAFCYFDYADRWPDFDHACARAIETGKQQTELKDDAAHRLDLVFTTCLPWLHFTSMHHPVQGPDDSFPRVAWGKFTEQNGRWTMPVNLQVHHALADGLHAGRFYQYMQETLDGFE</sequence>
<dbReference type="GO" id="GO:0008811">
    <property type="term" value="F:chloramphenicol O-acetyltransferase activity"/>
    <property type="evidence" value="ECO:0007669"/>
    <property type="project" value="UniProtKB-EC"/>
</dbReference>
<gene>
    <name evidence="2" type="ORF">BerOc1_01923</name>
</gene>
<dbReference type="SMART" id="SM01059">
    <property type="entry name" value="CAT"/>
    <property type="match status" value="1"/>
</dbReference>
<dbReference type="SUPFAM" id="SSF52777">
    <property type="entry name" value="CoA-dependent acyltransferases"/>
    <property type="match status" value="1"/>
</dbReference>
<dbReference type="PIRSF" id="PIRSF000440">
    <property type="entry name" value="CAT"/>
    <property type="match status" value="1"/>
</dbReference>
<reference evidence="2 3" key="1">
    <citation type="submission" date="2015-09" db="EMBL/GenBank/DDBJ databases">
        <title>Genome of Desulfovibrio dechloracetivorans BerOc1, a mercury methylating strain isolated from highly hydrocarbons and metals contaminated coastal sediments.</title>
        <authorList>
            <person name="Goni Urriza M."/>
            <person name="Gassie C."/>
            <person name="Bouchez O."/>
            <person name="Klopp C."/>
            <person name="Ranchou-Peyruse A."/>
            <person name="Remy G."/>
        </authorList>
    </citation>
    <scope>NUCLEOTIDE SEQUENCE [LARGE SCALE GENOMIC DNA]</scope>
    <source>
        <strain evidence="2 3">BerOc1</strain>
    </source>
</reference>
<dbReference type="Gene3D" id="3.30.559.10">
    <property type="entry name" value="Chloramphenicol acetyltransferase-like domain"/>
    <property type="match status" value="1"/>
</dbReference>
<dbReference type="AlphaFoldDB" id="A0A1J5MVK9"/>
<accession>A0A1J5MVK9</accession>
<proteinExistence type="predicted"/>
<name>A0A1J5MVK9_9BACT</name>